<name>A0A645DWN9_9ZZZZ</name>
<proteinExistence type="predicted"/>
<comment type="caution">
    <text evidence="1">The sequence shown here is derived from an EMBL/GenBank/DDBJ whole genome shotgun (WGS) entry which is preliminary data.</text>
</comment>
<organism evidence="1">
    <name type="scientific">bioreactor metagenome</name>
    <dbReference type="NCBI Taxonomy" id="1076179"/>
    <lineage>
        <taxon>unclassified sequences</taxon>
        <taxon>metagenomes</taxon>
        <taxon>ecological metagenomes</taxon>
    </lineage>
</organism>
<protein>
    <submittedName>
        <fullName evidence="1">Uncharacterized protein</fullName>
    </submittedName>
</protein>
<accession>A0A645DWN9</accession>
<dbReference type="AlphaFoldDB" id="A0A645DWN9"/>
<evidence type="ECO:0000313" key="1">
    <source>
        <dbReference type="EMBL" id="MPM93715.1"/>
    </source>
</evidence>
<gene>
    <name evidence="1" type="ORF">SDC9_140857</name>
</gene>
<dbReference type="EMBL" id="VSSQ01040462">
    <property type="protein sequence ID" value="MPM93715.1"/>
    <property type="molecule type" value="Genomic_DNA"/>
</dbReference>
<sequence>MLKYAVEKEENDILEHIIKKIVTNFVREEEDESSANN</sequence>
<reference evidence="1" key="1">
    <citation type="submission" date="2019-08" db="EMBL/GenBank/DDBJ databases">
        <authorList>
            <person name="Kucharzyk K."/>
            <person name="Murdoch R.W."/>
            <person name="Higgins S."/>
            <person name="Loffler F."/>
        </authorList>
    </citation>
    <scope>NUCLEOTIDE SEQUENCE</scope>
</reference>